<dbReference type="PANTHER" id="PTHR10192">
    <property type="entry name" value="MOLYBDOPTERIN BIOSYNTHESIS PROTEIN"/>
    <property type="match status" value="1"/>
</dbReference>
<keyword evidence="9" id="KW-1185">Reference proteome</keyword>
<keyword evidence="6" id="KW-0479">Metal-binding</keyword>
<dbReference type="CDD" id="cd00887">
    <property type="entry name" value="MoeA"/>
    <property type="match status" value="1"/>
</dbReference>
<dbReference type="Gene3D" id="2.170.190.11">
    <property type="entry name" value="Molybdopterin biosynthesis moea protein, domain 3"/>
    <property type="match status" value="1"/>
</dbReference>
<dbReference type="SUPFAM" id="SSF63867">
    <property type="entry name" value="MoeA C-terminal domain-like"/>
    <property type="match status" value="1"/>
</dbReference>
<keyword evidence="6" id="KW-0500">Molybdenum</keyword>
<dbReference type="Gene3D" id="3.90.105.10">
    <property type="entry name" value="Molybdopterin biosynthesis moea protein, domain 2"/>
    <property type="match status" value="1"/>
</dbReference>
<keyword evidence="4 6" id="KW-0501">Molybdenum cofactor biosynthesis</keyword>
<evidence type="ECO:0000313" key="8">
    <source>
        <dbReference type="EMBL" id="MFH6985681.1"/>
    </source>
</evidence>
<evidence type="ECO:0000313" key="9">
    <source>
        <dbReference type="Proteomes" id="UP001610063"/>
    </source>
</evidence>
<comment type="cofactor">
    <cofactor evidence="6">
        <name>Mg(2+)</name>
        <dbReference type="ChEBI" id="CHEBI:18420"/>
    </cofactor>
</comment>
<evidence type="ECO:0000256" key="6">
    <source>
        <dbReference type="RuleBase" id="RU365090"/>
    </source>
</evidence>
<keyword evidence="6" id="KW-0460">Magnesium</keyword>
<dbReference type="InterPro" id="IPR001453">
    <property type="entry name" value="MoaB/Mog_dom"/>
</dbReference>
<evidence type="ECO:0000256" key="3">
    <source>
        <dbReference type="ARBA" id="ARBA00010763"/>
    </source>
</evidence>
<dbReference type="Gene3D" id="2.40.340.10">
    <property type="entry name" value="MoeA, C-terminal, domain IV"/>
    <property type="match status" value="1"/>
</dbReference>
<reference evidence="8 9" key="1">
    <citation type="journal article" date="2013" name="Int. J. Syst. Evol. Microbiol.">
        <title>Marinoscillum luteum sp. nov., isolated from marine sediment.</title>
        <authorList>
            <person name="Cha I.T."/>
            <person name="Park S.J."/>
            <person name="Kim S.J."/>
            <person name="Kim J.G."/>
            <person name="Jung M.Y."/>
            <person name="Shin K.S."/>
            <person name="Kwon K.K."/>
            <person name="Yang S.H."/>
            <person name="Seo Y.S."/>
            <person name="Rhee S.K."/>
        </authorList>
    </citation>
    <scope>NUCLEOTIDE SEQUENCE [LARGE SCALE GENOMIC DNA]</scope>
    <source>
        <strain evidence="8 9">KCTC 23939</strain>
    </source>
</reference>
<dbReference type="RefSeq" id="WP_395419085.1">
    <property type="nucleotide sequence ID" value="NZ_JBIPKE010000020.1"/>
</dbReference>
<dbReference type="InterPro" id="IPR038987">
    <property type="entry name" value="MoeA-like"/>
</dbReference>
<dbReference type="Proteomes" id="UP001610063">
    <property type="component" value="Unassembled WGS sequence"/>
</dbReference>
<comment type="function">
    <text evidence="1 6">Catalyzes the insertion of molybdate into adenylated molybdopterin with the concomitant release of AMP.</text>
</comment>
<dbReference type="InterPro" id="IPR036688">
    <property type="entry name" value="MoeA_C_domain_IV_sf"/>
</dbReference>
<dbReference type="PROSITE" id="PS01079">
    <property type="entry name" value="MOCF_BIOSYNTHESIS_2"/>
    <property type="match status" value="1"/>
</dbReference>
<keyword evidence="6" id="KW-0808">Transferase</keyword>
<protein>
    <recommendedName>
        <fullName evidence="6">Molybdopterin molybdenumtransferase</fullName>
        <ecNumber evidence="6">2.10.1.1</ecNumber>
    </recommendedName>
</protein>
<comment type="catalytic activity">
    <reaction evidence="5">
        <text>adenylyl-molybdopterin + molybdate = Mo-molybdopterin + AMP + H(+)</text>
        <dbReference type="Rhea" id="RHEA:35047"/>
        <dbReference type="ChEBI" id="CHEBI:15378"/>
        <dbReference type="ChEBI" id="CHEBI:36264"/>
        <dbReference type="ChEBI" id="CHEBI:62727"/>
        <dbReference type="ChEBI" id="CHEBI:71302"/>
        <dbReference type="ChEBI" id="CHEBI:456215"/>
        <dbReference type="EC" id="2.10.1.1"/>
    </reaction>
</comment>
<proteinExistence type="inferred from homology"/>
<evidence type="ECO:0000256" key="2">
    <source>
        <dbReference type="ARBA" id="ARBA00005046"/>
    </source>
</evidence>
<sequence length="384" mass="41291">MVSIEEAFERIAKQRPVRVKQHVHPSEAVGLHLADVVVSPMDIPVFDNSAMDGYALCGESDTYRIIGEVAAGSQSELTLAPGQAARIFTGARVPKGTTAVIMQEKTLVEGHALSLTEIPAAGANVRIKGEEIRQGQEVFQAGHYINAATVGMLLSLGITSVSVFARPRVGILITGNELVTAGEQLGEGQIYESNGGSLQAALQQLPVEVTGVARVTDDLESTSSAIRDLLGEVDILLISGGISVGDYDFVKEALAQNEVEEVFYKVDQKPGKPLFFGKRKHQFVYALPGNPASSLTCFYLYVTPLIHQFLGGAAKVPERVGLGHDFEVRGVRPTFYRAKVEEGVATILDKQSSSMLHSFALGNGLVFLSPGIHNKGVEIPVWYY</sequence>
<dbReference type="InterPro" id="IPR036425">
    <property type="entry name" value="MoaB/Mog-like_dom_sf"/>
</dbReference>
<dbReference type="EC" id="2.10.1.1" evidence="6"/>
<dbReference type="EMBL" id="JBIPKE010000020">
    <property type="protein sequence ID" value="MFH6985681.1"/>
    <property type="molecule type" value="Genomic_DNA"/>
</dbReference>
<dbReference type="SUPFAM" id="SSF53218">
    <property type="entry name" value="Molybdenum cofactor biosynthesis proteins"/>
    <property type="match status" value="1"/>
</dbReference>
<organism evidence="8 9">
    <name type="scientific">Marinoscillum luteum</name>
    <dbReference type="NCBI Taxonomy" id="861051"/>
    <lineage>
        <taxon>Bacteria</taxon>
        <taxon>Pseudomonadati</taxon>
        <taxon>Bacteroidota</taxon>
        <taxon>Cytophagia</taxon>
        <taxon>Cytophagales</taxon>
        <taxon>Reichenbachiellaceae</taxon>
        <taxon>Marinoscillum</taxon>
    </lineage>
</organism>
<dbReference type="NCBIfam" id="TIGR00177">
    <property type="entry name" value="molyb_syn"/>
    <property type="match status" value="1"/>
</dbReference>
<gene>
    <name evidence="8" type="ORF">ACHKAR_19670</name>
</gene>
<evidence type="ECO:0000259" key="7">
    <source>
        <dbReference type="SMART" id="SM00852"/>
    </source>
</evidence>
<dbReference type="InterPro" id="IPR005111">
    <property type="entry name" value="MoeA_C_domain_IV"/>
</dbReference>
<dbReference type="InterPro" id="IPR008284">
    <property type="entry name" value="MoCF_biosynth_CS"/>
</dbReference>
<accession>A0ABW7NDP1</accession>
<dbReference type="Pfam" id="PF03454">
    <property type="entry name" value="MoeA_C"/>
    <property type="match status" value="1"/>
</dbReference>
<feature type="domain" description="MoaB/Mog" evidence="7">
    <location>
        <begin position="170"/>
        <end position="308"/>
    </location>
</feature>
<comment type="similarity">
    <text evidence="3 6">Belongs to the MoeA family.</text>
</comment>
<name>A0ABW7NDP1_9BACT</name>
<dbReference type="Gene3D" id="3.40.980.10">
    <property type="entry name" value="MoaB/Mog-like domain"/>
    <property type="match status" value="1"/>
</dbReference>
<evidence type="ECO:0000256" key="1">
    <source>
        <dbReference type="ARBA" id="ARBA00002901"/>
    </source>
</evidence>
<dbReference type="Pfam" id="PF03453">
    <property type="entry name" value="MoeA_N"/>
    <property type="match status" value="1"/>
</dbReference>
<dbReference type="SUPFAM" id="SSF63882">
    <property type="entry name" value="MoeA N-terminal region -like"/>
    <property type="match status" value="1"/>
</dbReference>
<evidence type="ECO:0000256" key="4">
    <source>
        <dbReference type="ARBA" id="ARBA00023150"/>
    </source>
</evidence>
<dbReference type="SMART" id="SM00852">
    <property type="entry name" value="MoCF_biosynth"/>
    <property type="match status" value="1"/>
</dbReference>
<dbReference type="InterPro" id="IPR005110">
    <property type="entry name" value="MoeA_linker/N"/>
</dbReference>
<comment type="caution">
    <text evidence="8">The sequence shown here is derived from an EMBL/GenBank/DDBJ whole genome shotgun (WGS) entry which is preliminary data.</text>
</comment>
<dbReference type="PANTHER" id="PTHR10192:SF5">
    <property type="entry name" value="GEPHYRIN"/>
    <property type="match status" value="1"/>
</dbReference>
<dbReference type="Pfam" id="PF00994">
    <property type="entry name" value="MoCF_biosynth"/>
    <property type="match status" value="1"/>
</dbReference>
<evidence type="ECO:0000256" key="5">
    <source>
        <dbReference type="ARBA" id="ARBA00047317"/>
    </source>
</evidence>
<dbReference type="InterPro" id="IPR036135">
    <property type="entry name" value="MoeA_linker/N_sf"/>
</dbReference>
<comment type="pathway">
    <text evidence="2 6">Cofactor biosynthesis; molybdopterin biosynthesis.</text>
</comment>